<dbReference type="Gene3D" id="3.40.640.10">
    <property type="entry name" value="Type I PLP-dependent aspartate aminotransferase-like (Major domain)"/>
    <property type="match status" value="1"/>
</dbReference>
<feature type="domain" description="Aminotransferase class V" evidence="8">
    <location>
        <begin position="149"/>
        <end position="392"/>
    </location>
</feature>
<dbReference type="HAMAP" id="MF_01376">
    <property type="entry name" value="PhnW_aminotrans_5"/>
    <property type="match status" value="1"/>
</dbReference>
<keyword evidence="3 7" id="KW-0808">Transferase</keyword>
<dbReference type="NCBIfam" id="TIGR02326">
    <property type="entry name" value="transamin_PhnW"/>
    <property type="match status" value="1"/>
</dbReference>
<dbReference type="NCBIfam" id="NF010006">
    <property type="entry name" value="PRK13479.1"/>
    <property type="match status" value="1"/>
</dbReference>
<accession>H6SNI4</accession>
<proteinExistence type="inferred from homology"/>
<comment type="function">
    <text evidence="7">Involved in phosphonate degradation.</text>
</comment>
<comment type="subunit">
    <text evidence="7">Homodimer.</text>
</comment>
<name>H6SNI4_PARPM</name>
<evidence type="ECO:0000256" key="2">
    <source>
        <dbReference type="ARBA" id="ARBA00022576"/>
    </source>
</evidence>
<dbReference type="EMBL" id="HE663493">
    <property type="protein sequence ID" value="CCG09315.1"/>
    <property type="molecule type" value="Genomic_DNA"/>
</dbReference>
<dbReference type="SUPFAM" id="SSF53383">
    <property type="entry name" value="PLP-dependent transferases"/>
    <property type="match status" value="1"/>
</dbReference>
<evidence type="ECO:0000259" key="8">
    <source>
        <dbReference type="Pfam" id="PF00266"/>
    </source>
</evidence>
<keyword evidence="4 7" id="KW-0663">Pyridoxal phosphate</keyword>
<evidence type="ECO:0000256" key="5">
    <source>
        <dbReference type="ARBA" id="ARBA00023317"/>
    </source>
</evidence>
<dbReference type="Pfam" id="PF00266">
    <property type="entry name" value="Aminotran_5"/>
    <property type="match status" value="1"/>
</dbReference>
<evidence type="ECO:0000313" key="9">
    <source>
        <dbReference type="EMBL" id="CCG09315.1"/>
    </source>
</evidence>
<dbReference type="GO" id="GO:0047304">
    <property type="term" value="F:2-aminoethylphosphonate-pyruvate transaminase activity"/>
    <property type="evidence" value="ECO:0007669"/>
    <property type="project" value="UniProtKB-UniRule"/>
</dbReference>
<dbReference type="InterPro" id="IPR015422">
    <property type="entry name" value="PyrdxlP-dep_Trfase_small"/>
</dbReference>
<dbReference type="InterPro" id="IPR015421">
    <property type="entry name" value="PyrdxlP-dep_Trfase_major"/>
</dbReference>
<dbReference type="PANTHER" id="PTHR42778">
    <property type="entry name" value="2-AMINOETHYLPHOSPHONATE--PYRUVATE TRANSAMINASE"/>
    <property type="match status" value="1"/>
</dbReference>
<dbReference type="KEGG" id="rpm:RSPPHO_02689"/>
<dbReference type="PATRIC" id="fig|1150469.3.peg.3055"/>
<evidence type="ECO:0000256" key="7">
    <source>
        <dbReference type="HAMAP-Rule" id="MF_01376"/>
    </source>
</evidence>
<evidence type="ECO:0000256" key="3">
    <source>
        <dbReference type="ARBA" id="ARBA00022679"/>
    </source>
</evidence>
<dbReference type="InterPro" id="IPR000192">
    <property type="entry name" value="Aminotrans_V_dom"/>
</dbReference>
<dbReference type="eggNOG" id="COG0075">
    <property type="taxonomic scope" value="Bacteria"/>
</dbReference>
<dbReference type="HOGENOM" id="CLU_027686_3_1_5"/>
<dbReference type="EC" id="2.6.1.37" evidence="7"/>
<comment type="cofactor">
    <cofactor evidence="1 7">
        <name>pyridoxal 5'-phosphate</name>
        <dbReference type="ChEBI" id="CHEBI:597326"/>
    </cofactor>
</comment>
<dbReference type="InterPro" id="IPR015424">
    <property type="entry name" value="PyrdxlP-dep_Trfase"/>
</dbReference>
<evidence type="ECO:0000256" key="4">
    <source>
        <dbReference type="ARBA" id="ARBA00022898"/>
    </source>
</evidence>
<dbReference type="NCBIfam" id="TIGR03301">
    <property type="entry name" value="PhnW-AepZ"/>
    <property type="match status" value="1"/>
</dbReference>
<gene>
    <name evidence="7" type="primary">phnW</name>
    <name evidence="9" type="ORF">RSPPHO_02689</name>
</gene>
<dbReference type="Gene3D" id="3.90.1150.10">
    <property type="entry name" value="Aspartate Aminotransferase, domain 1"/>
    <property type="match status" value="1"/>
</dbReference>
<comment type="catalytic activity">
    <reaction evidence="6 7">
        <text>(2-aminoethyl)phosphonate + pyruvate = phosphonoacetaldehyde + L-alanine</text>
        <dbReference type="Rhea" id="RHEA:17021"/>
        <dbReference type="ChEBI" id="CHEBI:15361"/>
        <dbReference type="ChEBI" id="CHEBI:57418"/>
        <dbReference type="ChEBI" id="CHEBI:57972"/>
        <dbReference type="ChEBI" id="CHEBI:58383"/>
        <dbReference type="EC" id="2.6.1.37"/>
    </reaction>
</comment>
<keyword evidence="5 7" id="KW-0670">Pyruvate</keyword>
<dbReference type="AlphaFoldDB" id="H6SNI4"/>
<dbReference type="PANTHER" id="PTHR42778:SF1">
    <property type="entry name" value="2-AMINOETHYLPHOSPHONATE--PYRUVATE TRANSAMINASE"/>
    <property type="match status" value="1"/>
</dbReference>
<keyword evidence="10" id="KW-1185">Reference proteome</keyword>
<dbReference type="STRING" id="1150469.RSPPHO_02689"/>
<keyword evidence="2 7" id="KW-0032">Aminotransferase</keyword>
<protein>
    <recommendedName>
        <fullName evidence="7">2-aminoethylphosphonate--pyruvate transaminase</fullName>
        <ecNumber evidence="7">2.6.1.37</ecNumber>
    </recommendedName>
    <alternativeName>
        <fullName evidence="7">2-aminoethylphosphonate aminotransferase</fullName>
    </alternativeName>
    <alternativeName>
        <fullName evidence="7">AEP transaminase</fullName>
        <shortName evidence="7">AEPT</shortName>
    </alternativeName>
</protein>
<dbReference type="Proteomes" id="UP000033220">
    <property type="component" value="Chromosome DSM 122"/>
</dbReference>
<sequence length="481" mass="52044">MGVPSGQKGGWAGPDRRYLHTLGCYNILPCKGSPFWSGPSPRPKDQSDRGVWGGRASPAFSVPFFGRRGALYIDYKTRPRHPEAVACWKETPMSSLYPTLAPLPDPAEAPAAPSHWLLTPGPLTTTATVKRAMLHDWGSWDGDFRALTASLRRRLLEIAGVGEGYSVVPLQGSGTFALEAALLSLAQRNSRVLIIVNGAYGQRMVEISRRIGLGHAVLDLAETEAPSPDALAQRLAAAPDLTHVAVAQVETSTGLLNPVEALAQVTAAAGRKLLVDAVSAFGALWLDPARVPFETLIFSTNKCLEGVPGMGFVLTRIEALEEARACGPAPSLALDLADQWAYMERTGLFRFTPPTHVLAAFRQALDEYDAEGGRTARLARYRRNHDALVAGMGWAGLRPLLPEALRSPIIVTFLAPEDPAYHFTTFYEVMKRRGFIIYPGKMTEVESFRLGCIGAVDVPVMEDCARACEAAFKELGVALPD</sequence>
<evidence type="ECO:0000313" key="10">
    <source>
        <dbReference type="Proteomes" id="UP000033220"/>
    </source>
</evidence>
<dbReference type="GO" id="GO:0019700">
    <property type="term" value="P:organic phosphonate catabolic process"/>
    <property type="evidence" value="ECO:0007669"/>
    <property type="project" value="UniProtKB-UniRule"/>
</dbReference>
<reference evidence="9 10" key="1">
    <citation type="submission" date="2012-02" db="EMBL/GenBank/DDBJ databases">
        <title>Shotgun genome sequence of Phaeospirillum photometricum DSM 122.</title>
        <authorList>
            <person name="Duquesne K."/>
            <person name="Sturgis J."/>
        </authorList>
    </citation>
    <scope>NUCLEOTIDE SEQUENCE [LARGE SCALE GENOMIC DNA]</scope>
    <source>
        <strain evidence="10">DSM122</strain>
    </source>
</reference>
<feature type="modified residue" description="N6-(pyridoxal phosphate)lysine" evidence="7">
    <location>
        <position position="302"/>
    </location>
</feature>
<dbReference type="InterPro" id="IPR012703">
    <property type="entry name" value="NH2EtPonate_pyrv_transaminase"/>
</dbReference>
<comment type="similarity">
    <text evidence="7">Belongs to the class-V pyridoxal-phosphate-dependent aminotransferase family. PhnW subfamily.</text>
</comment>
<evidence type="ECO:0000256" key="1">
    <source>
        <dbReference type="ARBA" id="ARBA00001933"/>
    </source>
</evidence>
<evidence type="ECO:0000256" key="6">
    <source>
        <dbReference type="ARBA" id="ARBA00049460"/>
    </source>
</evidence>
<organism evidence="9 10">
    <name type="scientific">Pararhodospirillum photometricum DSM 122</name>
    <dbReference type="NCBI Taxonomy" id="1150469"/>
    <lineage>
        <taxon>Bacteria</taxon>
        <taxon>Pseudomonadati</taxon>
        <taxon>Pseudomonadota</taxon>
        <taxon>Alphaproteobacteria</taxon>
        <taxon>Rhodospirillales</taxon>
        <taxon>Rhodospirillaceae</taxon>
        <taxon>Pararhodospirillum</taxon>
    </lineage>
</organism>